<dbReference type="AlphaFoldDB" id="A0AAV2C105"/>
<dbReference type="CDD" id="cd00121">
    <property type="entry name" value="MATH"/>
    <property type="match status" value="1"/>
</dbReference>
<organism evidence="2 3">
    <name type="scientific">Larinioides sclopetarius</name>
    <dbReference type="NCBI Taxonomy" id="280406"/>
    <lineage>
        <taxon>Eukaryota</taxon>
        <taxon>Metazoa</taxon>
        <taxon>Ecdysozoa</taxon>
        <taxon>Arthropoda</taxon>
        <taxon>Chelicerata</taxon>
        <taxon>Arachnida</taxon>
        <taxon>Araneae</taxon>
        <taxon>Araneomorphae</taxon>
        <taxon>Entelegynae</taxon>
        <taxon>Araneoidea</taxon>
        <taxon>Araneidae</taxon>
        <taxon>Larinioides</taxon>
    </lineage>
</organism>
<comment type="caution">
    <text evidence="2">The sequence shown here is derived from an EMBL/GenBank/DDBJ whole genome shotgun (WGS) entry which is preliminary data.</text>
</comment>
<keyword evidence="3" id="KW-1185">Reference proteome</keyword>
<dbReference type="Pfam" id="PF22486">
    <property type="entry name" value="MATH_2"/>
    <property type="match status" value="1"/>
</dbReference>
<reference evidence="2 3" key="1">
    <citation type="submission" date="2024-04" db="EMBL/GenBank/DDBJ databases">
        <authorList>
            <person name="Rising A."/>
            <person name="Reimegard J."/>
            <person name="Sonavane S."/>
            <person name="Akerstrom W."/>
            <person name="Nylinder S."/>
            <person name="Hedman E."/>
            <person name="Kallberg Y."/>
        </authorList>
    </citation>
    <scope>NUCLEOTIDE SEQUENCE [LARGE SCALE GENOMIC DNA]</scope>
</reference>
<feature type="domain" description="MATH" evidence="1">
    <location>
        <begin position="1"/>
        <end position="114"/>
    </location>
</feature>
<dbReference type="InterPro" id="IPR008974">
    <property type="entry name" value="TRAF-like"/>
</dbReference>
<dbReference type="Proteomes" id="UP001497382">
    <property type="component" value="Unassembled WGS sequence"/>
</dbReference>
<gene>
    <name evidence="2" type="ORF">LARSCL_LOCUS22736</name>
</gene>
<sequence length="149" mass="17267">MERNLSVQSSLPTAWRVQFGPYLCILEGTGRKSEGYISVFLTRCEVDDGPVNFSVKYELSVFAADGLTPRFDTKYTFMKGNRFGWWKFLKRDEALLHRKADFLPQDTLSVQCKMWRGEGNVRAVTEITARNRGDFFPSFNREFQQTGTR</sequence>
<dbReference type="EMBL" id="CAXIEN010000890">
    <property type="protein sequence ID" value="CAL1301848.1"/>
    <property type="molecule type" value="Genomic_DNA"/>
</dbReference>
<evidence type="ECO:0000313" key="2">
    <source>
        <dbReference type="EMBL" id="CAL1301848.1"/>
    </source>
</evidence>
<dbReference type="SUPFAM" id="SSF49599">
    <property type="entry name" value="TRAF domain-like"/>
    <property type="match status" value="1"/>
</dbReference>
<dbReference type="InterPro" id="IPR002083">
    <property type="entry name" value="MATH/TRAF_dom"/>
</dbReference>
<name>A0AAV2C105_9ARAC</name>
<protein>
    <recommendedName>
        <fullName evidence="1">MATH domain-containing protein</fullName>
    </recommendedName>
</protein>
<evidence type="ECO:0000259" key="1">
    <source>
        <dbReference type="PROSITE" id="PS50144"/>
    </source>
</evidence>
<accession>A0AAV2C105</accession>
<proteinExistence type="predicted"/>
<evidence type="ECO:0000313" key="3">
    <source>
        <dbReference type="Proteomes" id="UP001497382"/>
    </source>
</evidence>
<dbReference type="Gene3D" id="2.60.210.10">
    <property type="entry name" value="Apoptosis, Tumor Necrosis Factor Receptor Associated Protein 2, Chain A"/>
    <property type="match status" value="1"/>
</dbReference>
<dbReference type="PROSITE" id="PS50144">
    <property type="entry name" value="MATH"/>
    <property type="match status" value="1"/>
</dbReference>